<dbReference type="WBParaSite" id="Gr19_v10_g10810.t1">
    <property type="protein sequence ID" value="Gr19_v10_g10810.t1"/>
    <property type="gene ID" value="Gr19_v10_g10810"/>
</dbReference>
<dbReference type="Proteomes" id="UP000887572">
    <property type="component" value="Unplaced"/>
</dbReference>
<keyword evidence="2" id="KW-0472">Membrane</keyword>
<evidence type="ECO:0000313" key="3">
    <source>
        <dbReference type="Proteomes" id="UP000887572"/>
    </source>
</evidence>
<keyword evidence="2" id="KW-0812">Transmembrane</keyword>
<feature type="compositionally biased region" description="Low complexity" evidence="1">
    <location>
        <begin position="583"/>
        <end position="596"/>
    </location>
</feature>
<sequence length="661" mass="75322">MNPKSDRCSTLINIEGSADQQPLEQPPDVPVYDVFLGGSCGNTCWRSDIVIPYLKKRAISYYDPQRPAWSENMIHEEQQAKENSRIFLFVLDPGTINATSFLEIAYLAARKASKLVVVFLGRHEWSDKALRVDLPDRIRTCNLLEAILKRHSVIMLTSIDQALDFVDAKIIGGKRWTDALRKPEHRLPFLKLRARRCAARCKSRWRSTARQCRARLATHFKRFALLLLFETFAVMGIAFLLSTNALPLAIPLWAIVLPLLAFNYMLLLSLIIYYKFKSHKRKKKVQRSLQLPVPPLPRVHTLPESLASIATQQQHACTASDRRQRSFRCAKKSSEHSSSTASNSGGDDGAYGPMIELLISGSTNGSSATAAGKKFKQSSNIFKEPRRNKKRVDSCPFDRVRLNGCATSPVGYDVFLSCSSSSELDWITQKAVPELHKNGLSYTSALMVDNEMRIPFLQTATHILYYIPSYKTFLSGMIEIAYFIGHSDWQVTVCVPREAECLVLLEDVAMLDPEIRRAVERRNECYLMAFSYLKDMAAQRQIRVFTRVADAIRHIRDATFLEVQQQYDAKMGGNTTETDQHHPQQQQQQQQQQQHNHQQKRTALRQIVEKQHLVKERTSQNLLAHLREATARGQKLELDLAEIRPDGSMTIDLNQLRPHMS</sequence>
<reference evidence="4" key="1">
    <citation type="submission" date="2022-11" db="UniProtKB">
        <authorList>
            <consortium name="WormBaseParasite"/>
        </authorList>
    </citation>
    <scope>IDENTIFICATION</scope>
</reference>
<evidence type="ECO:0000256" key="2">
    <source>
        <dbReference type="SAM" id="Phobius"/>
    </source>
</evidence>
<proteinExistence type="predicted"/>
<dbReference type="PANTHER" id="PTHR36300">
    <property type="entry name" value="RAW, ISOFORM A"/>
    <property type="match status" value="1"/>
</dbReference>
<protein>
    <submittedName>
        <fullName evidence="4">Uncharacterized protein</fullName>
    </submittedName>
</protein>
<feature type="region of interest" description="Disordered" evidence="1">
    <location>
        <begin position="328"/>
        <end position="348"/>
    </location>
</feature>
<dbReference type="Gene3D" id="3.40.50.450">
    <property type="match status" value="1"/>
</dbReference>
<dbReference type="InterPro" id="IPR039470">
    <property type="entry name" value="Nuc_deoxyri_tr2"/>
</dbReference>
<dbReference type="Pfam" id="PF15891">
    <property type="entry name" value="Nuc_deoxyri_tr2"/>
    <property type="match status" value="1"/>
</dbReference>
<dbReference type="PANTHER" id="PTHR36300:SF1">
    <property type="entry name" value="RAW, ISOFORM A"/>
    <property type="match status" value="1"/>
</dbReference>
<accession>A0A914GVL8</accession>
<keyword evidence="2" id="KW-1133">Transmembrane helix</keyword>
<dbReference type="GO" id="GO:0005886">
    <property type="term" value="C:plasma membrane"/>
    <property type="evidence" value="ECO:0007669"/>
    <property type="project" value="TreeGrafter"/>
</dbReference>
<feature type="transmembrane region" description="Helical" evidence="2">
    <location>
        <begin position="248"/>
        <end position="274"/>
    </location>
</feature>
<organism evidence="3 4">
    <name type="scientific">Globodera rostochiensis</name>
    <name type="common">Golden nematode worm</name>
    <name type="synonym">Heterodera rostochiensis</name>
    <dbReference type="NCBI Taxonomy" id="31243"/>
    <lineage>
        <taxon>Eukaryota</taxon>
        <taxon>Metazoa</taxon>
        <taxon>Ecdysozoa</taxon>
        <taxon>Nematoda</taxon>
        <taxon>Chromadorea</taxon>
        <taxon>Rhabditida</taxon>
        <taxon>Tylenchina</taxon>
        <taxon>Tylenchomorpha</taxon>
        <taxon>Tylenchoidea</taxon>
        <taxon>Heteroderidae</taxon>
        <taxon>Heteroderinae</taxon>
        <taxon>Globodera</taxon>
    </lineage>
</organism>
<evidence type="ECO:0000313" key="4">
    <source>
        <dbReference type="WBParaSite" id="Gr19_v10_g10810.t1"/>
    </source>
</evidence>
<dbReference type="AlphaFoldDB" id="A0A914GVL8"/>
<name>A0A914GVL8_GLORO</name>
<feature type="region of interest" description="Disordered" evidence="1">
    <location>
        <begin position="572"/>
        <end position="602"/>
    </location>
</feature>
<feature type="transmembrane region" description="Helical" evidence="2">
    <location>
        <begin position="223"/>
        <end position="242"/>
    </location>
</feature>
<evidence type="ECO:0000256" key="1">
    <source>
        <dbReference type="SAM" id="MobiDB-lite"/>
    </source>
</evidence>
<keyword evidence="3" id="KW-1185">Reference proteome</keyword>